<feature type="signal peptide" evidence="1">
    <location>
        <begin position="1"/>
        <end position="22"/>
    </location>
</feature>
<evidence type="ECO:0000256" key="1">
    <source>
        <dbReference type="SAM" id="SignalP"/>
    </source>
</evidence>
<keyword evidence="3" id="KW-1185">Reference proteome</keyword>
<feature type="chain" id="PRO_5045217565" evidence="1">
    <location>
        <begin position="23"/>
        <end position="272"/>
    </location>
</feature>
<dbReference type="RefSeq" id="WP_342848327.1">
    <property type="nucleotide sequence ID" value="NZ_JBBMQO010000005.1"/>
</dbReference>
<gene>
    <name evidence="2" type="ORF">WNY59_09975</name>
</gene>
<evidence type="ECO:0000313" key="3">
    <source>
        <dbReference type="Proteomes" id="UP001477870"/>
    </source>
</evidence>
<dbReference type="Pfam" id="PF10670">
    <property type="entry name" value="DUF4198"/>
    <property type="match status" value="1"/>
</dbReference>
<sequence length="272" mass="30639">MWINRLRIFASAACLFSAPASAHEMWLEGVNYEIDVDEKIVSNLKVGQNFKGSTYSFFPDSFQRFDIALADQLKPVEGRLGNRPTVDINALGEGLNILLYQSNDMIVTYTEFDKFASFVTHKAFENTLAEHEQLGFPKDKFREVYSRYAKNLIGVGNARGADRSYGLETEIVALENPYTDKLDDGFDVKVLYQGSPRKNAQVEVFEKTADAEDDVRVFTTRTNDDGIATIAVKPDHIYQLDAVVIRQPANALAQEKNAVWETLWANMTFATP</sequence>
<keyword evidence="1" id="KW-0732">Signal</keyword>
<name>A0ABU9T810_9HYPH</name>
<evidence type="ECO:0000313" key="2">
    <source>
        <dbReference type="EMBL" id="MEM5501914.1"/>
    </source>
</evidence>
<dbReference type="Proteomes" id="UP001477870">
    <property type="component" value="Unassembled WGS sequence"/>
</dbReference>
<organism evidence="2 3">
    <name type="scientific">Ahrensia kielensis</name>
    <dbReference type="NCBI Taxonomy" id="76980"/>
    <lineage>
        <taxon>Bacteria</taxon>
        <taxon>Pseudomonadati</taxon>
        <taxon>Pseudomonadota</taxon>
        <taxon>Alphaproteobacteria</taxon>
        <taxon>Hyphomicrobiales</taxon>
        <taxon>Ahrensiaceae</taxon>
        <taxon>Ahrensia</taxon>
    </lineage>
</organism>
<protein>
    <submittedName>
        <fullName evidence="2">DUF4198 domain-containing protein</fullName>
    </submittedName>
</protein>
<dbReference type="EMBL" id="JBBMQO010000005">
    <property type="protein sequence ID" value="MEM5501914.1"/>
    <property type="molecule type" value="Genomic_DNA"/>
</dbReference>
<reference evidence="2 3" key="1">
    <citation type="submission" date="2024-03" db="EMBL/GenBank/DDBJ databases">
        <title>Community enrichment and isolation of bacterial strains for fucoidan degradation.</title>
        <authorList>
            <person name="Sichert A."/>
        </authorList>
    </citation>
    <scope>NUCLEOTIDE SEQUENCE [LARGE SCALE GENOMIC DNA]</scope>
    <source>
        <strain evidence="2 3">AS62</strain>
    </source>
</reference>
<proteinExistence type="predicted"/>
<dbReference type="InterPro" id="IPR019613">
    <property type="entry name" value="DUF4198"/>
</dbReference>
<comment type="caution">
    <text evidence="2">The sequence shown here is derived from an EMBL/GenBank/DDBJ whole genome shotgun (WGS) entry which is preliminary data.</text>
</comment>
<accession>A0ABU9T810</accession>